<sequence length="440" mass="49265">MSSRVCISHLGSQSNWSTISAADFWCWSSEHMWRFLGPQAPVWERLGQAWVTGMGNSSLVEGEDRLYYVVQQSKKKPTIDWERYHPSVVSITLHYFDRNIWEPIPWATTTDLQNKIILFGPNKCLVVPKNRHGGMTTNVKEDKIFFLAKTAGGEKCLTCSFIKAEATMMILQSTFSNYIETGFGCHLGNGSCLAISRLVELQVVVGHGVGAALLAEAYRCCDAFYARSLTEKQRARRRPRESYNYSSSFTGRFECRLPWKETLSLHCPATPASESDHAVADYFVDALGRSKGDSLENSNYPFPGDGFLSGFAGVYKEGIIKKRPSRNINMQNFWLLIFGMLFNLVAICVQDFDAVINKGFFCFLCSGIAVSMVMKYVDIIVKAPNPSSGPHKSRECLPLTLIIRNRLENDIPSGLRQDLPCKVFTIGKGNSPSTPMQECS</sequence>
<feature type="transmembrane region" description="Helical" evidence="8">
    <location>
        <begin position="358"/>
        <end position="377"/>
    </location>
</feature>
<comment type="caution">
    <text evidence="10">The sequence shown here is derived from an EMBL/GenBank/DDBJ whole genome shotgun (WGS) entry which is preliminary data.</text>
</comment>
<dbReference type="GO" id="GO:0000139">
    <property type="term" value="C:Golgi membrane"/>
    <property type="evidence" value="ECO:0007669"/>
    <property type="project" value="UniProtKB-SubCell"/>
</dbReference>
<dbReference type="Gene3D" id="2.60.120.330">
    <property type="entry name" value="B-lactam Antibiotic, Isopenicillin N Synthase, Chain"/>
    <property type="match status" value="1"/>
</dbReference>
<evidence type="ECO:0000313" key="11">
    <source>
        <dbReference type="Proteomes" id="UP000095767"/>
    </source>
</evidence>
<dbReference type="AlphaFoldDB" id="A0A1E5WGH3"/>
<dbReference type="EMBL" id="LWDX02009017">
    <property type="protein sequence ID" value="OEL36495.1"/>
    <property type="molecule type" value="Genomic_DNA"/>
</dbReference>
<evidence type="ECO:0000256" key="8">
    <source>
        <dbReference type="SAM" id="Phobius"/>
    </source>
</evidence>
<keyword evidence="6" id="KW-0408">Iron</keyword>
<dbReference type="GO" id="GO:0015165">
    <property type="term" value="F:pyrimidine nucleotide-sugar transmembrane transporter activity"/>
    <property type="evidence" value="ECO:0007669"/>
    <property type="project" value="InterPro"/>
</dbReference>
<evidence type="ECO:0000256" key="1">
    <source>
        <dbReference type="ARBA" id="ARBA00004141"/>
    </source>
</evidence>
<gene>
    <name evidence="10" type="ORF">BAE44_0002486</name>
</gene>
<dbReference type="Pfam" id="PF14226">
    <property type="entry name" value="DIOX_N"/>
    <property type="match status" value="1"/>
</dbReference>
<keyword evidence="5" id="KW-0560">Oxidoreductase</keyword>
<keyword evidence="11" id="KW-1185">Reference proteome</keyword>
<evidence type="ECO:0000256" key="4">
    <source>
        <dbReference type="ARBA" id="ARBA00022989"/>
    </source>
</evidence>
<keyword evidence="3" id="KW-0479">Metal-binding</keyword>
<dbReference type="GO" id="GO:0016491">
    <property type="term" value="F:oxidoreductase activity"/>
    <property type="evidence" value="ECO:0007669"/>
    <property type="project" value="UniProtKB-KW"/>
</dbReference>
<protein>
    <submittedName>
        <fullName evidence="10">CMP-sialic acid transporter 2</fullName>
    </submittedName>
</protein>
<feature type="transmembrane region" description="Helical" evidence="8">
    <location>
        <begin position="333"/>
        <end position="352"/>
    </location>
</feature>
<keyword evidence="7 8" id="KW-0472">Membrane</keyword>
<dbReference type="InterPro" id="IPR007271">
    <property type="entry name" value="Nuc_sug_transpt"/>
</dbReference>
<name>A0A1E5WGH3_9POAL</name>
<organism evidence="10 11">
    <name type="scientific">Dichanthelium oligosanthes</name>
    <dbReference type="NCBI Taxonomy" id="888268"/>
    <lineage>
        <taxon>Eukaryota</taxon>
        <taxon>Viridiplantae</taxon>
        <taxon>Streptophyta</taxon>
        <taxon>Embryophyta</taxon>
        <taxon>Tracheophyta</taxon>
        <taxon>Spermatophyta</taxon>
        <taxon>Magnoliopsida</taxon>
        <taxon>Liliopsida</taxon>
        <taxon>Poales</taxon>
        <taxon>Poaceae</taxon>
        <taxon>PACMAD clade</taxon>
        <taxon>Panicoideae</taxon>
        <taxon>Panicodae</taxon>
        <taxon>Paniceae</taxon>
        <taxon>Dichantheliinae</taxon>
        <taxon>Dichanthelium</taxon>
    </lineage>
</organism>
<evidence type="ECO:0000256" key="2">
    <source>
        <dbReference type="ARBA" id="ARBA00022692"/>
    </source>
</evidence>
<dbReference type="STRING" id="888268.A0A1E5WGH3"/>
<dbReference type="InterPro" id="IPR027443">
    <property type="entry name" value="IPNS-like_sf"/>
</dbReference>
<reference evidence="10 11" key="1">
    <citation type="submission" date="2016-09" db="EMBL/GenBank/DDBJ databases">
        <title>The draft genome of Dichanthelium oligosanthes: A C3 panicoid grass species.</title>
        <authorList>
            <person name="Studer A.J."/>
            <person name="Schnable J.C."/>
            <person name="Brutnell T.P."/>
        </authorList>
    </citation>
    <scope>NUCLEOTIDE SEQUENCE [LARGE SCALE GENOMIC DNA]</scope>
    <source>
        <strain evidence="11">cv. Kellogg 1175</strain>
        <tissue evidence="10">Leaf</tissue>
    </source>
</reference>
<accession>A0A1E5WGH3</accession>
<dbReference type="Gene3D" id="3.10.290.10">
    <property type="entry name" value="RNA-binding S4 domain"/>
    <property type="match status" value="1"/>
</dbReference>
<dbReference type="InterPro" id="IPR036986">
    <property type="entry name" value="S4_RNA-bd_sf"/>
</dbReference>
<evidence type="ECO:0000256" key="7">
    <source>
        <dbReference type="ARBA" id="ARBA00023136"/>
    </source>
</evidence>
<proteinExistence type="predicted"/>
<evidence type="ECO:0000313" key="10">
    <source>
        <dbReference type="EMBL" id="OEL36495.1"/>
    </source>
</evidence>
<dbReference type="GO" id="GO:0003723">
    <property type="term" value="F:RNA binding"/>
    <property type="evidence" value="ECO:0007669"/>
    <property type="project" value="InterPro"/>
</dbReference>
<evidence type="ECO:0000256" key="5">
    <source>
        <dbReference type="ARBA" id="ARBA00023002"/>
    </source>
</evidence>
<dbReference type="PANTHER" id="PTHR10231">
    <property type="entry name" value="NUCLEOTIDE-SUGAR TRANSMEMBRANE TRANSPORTER"/>
    <property type="match status" value="1"/>
</dbReference>
<keyword evidence="4 8" id="KW-1133">Transmembrane helix</keyword>
<evidence type="ECO:0000256" key="3">
    <source>
        <dbReference type="ARBA" id="ARBA00022723"/>
    </source>
</evidence>
<dbReference type="Pfam" id="PF04142">
    <property type="entry name" value="Nuc_sug_transp"/>
    <property type="match status" value="1"/>
</dbReference>
<dbReference type="InterPro" id="IPR026992">
    <property type="entry name" value="DIOX_N"/>
</dbReference>
<dbReference type="OrthoDB" id="408493at2759"/>
<dbReference type="Proteomes" id="UP000095767">
    <property type="component" value="Unassembled WGS sequence"/>
</dbReference>
<evidence type="ECO:0000259" key="9">
    <source>
        <dbReference type="Pfam" id="PF14226"/>
    </source>
</evidence>
<dbReference type="GO" id="GO:0046872">
    <property type="term" value="F:metal ion binding"/>
    <property type="evidence" value="ECO:0007669"/>
    <property type="project" value="UniProtKB-KW"/>
</dbReference>
<keyword evidence="2 8" id="KW-0812">Transmembrane</keyword>
<evidence type="ECO:0000256" key="6">
    <source>
        <dbReference type="ARBA" id="ARBA00023004"/>
    </source>
</evidence>
<feature type="domain" description="Non-haem dioxygenase N-terminal" evidence="9">
    <location>
        <begin position="203"/>
        <end position="272"/>
    </location>
</feature>
<dbReference type="SUPFAM" id="SSF51197">
    <property type="entry name" value="Clavaminate synthase-like"/>
    <property type="match status" value="1"/>
</dbReference>
<comment type="subcellular location">
    <subcellularLocation>
        <location evidence="1">Membrane</location>
        <topology evidence="1">Multi-pass membrane protein</topology>
    </subcellularLocation>
</comment>